<dbReference type="EMBL" id="KN818630">
    <property type="protein sequence ID" value="KIL54796.1"/>
    <property type="molecule type" value="Genomic_DNA"/>
</dbReference>
<gene>
    <name evidence="1" type="ORF">M378DRAFT_18542</name>
</gene>
<name>A0A0C2WDW7_AMAMK</name>
<reference evidence="1 2" key="1">
    <citation type="submission" date="2014-04" db="EMBL/GenBank/DDBJ databases">
        <title>Evolutionary Origins and Diversification of the Mycorrhizal Mutualists.</title>
        <authorList>
            <consortium name="DOE Joint Genome Institute"/>
            <consortium name="Mycorrhizal Genomics Consortium"/>
            <person name="Kohler A."/>
            <person name="Kuo A."/>
            <person name="Nagy L.G."/>
            <person name="Floudas D."/>
            <person name="Copeland A."/>
            <person name="Barry K.W."/>
            <person name="Cichocki N."/>
            <person name="Veneault-Fourrey C."/>
            <person name="LaButti K."/>
            <person name="Lindquist E.A."/>
            <person name="Lipzen A."/>
            <person name="Lundell T."/>
            <person name="Morin E."/>
            <person name="Murat C."/>
            <person name="Riley R."/>
            <person name="Ohm R."/>
            <person name="Sun H."/>
            <person name="Tunlid A."/>
            <person name="Henrissat B."/>
            <person name="Grigoriev I.V."/>
            <person name="Hibbett D.S."/>
            <person name="Martin F."/>
        </authorList>
    </citation>
    <scope>NUCLEOTIDE SEQUENCE [LARGE SCALE GENOMIC DNA]</scope>
    <source>
        <strain evidence="1 2">Koide BX008</strain>
    </source>
</reference>
<protein>
    <submittedName>
        <fullName evidence="1">Uncharacterized protein</fullName>
    </submittedName>
</protein>
<dbReference type="AlphaFoldDB" id="A0A0C2WDW7"/>
<accession>A0A0C2WDW7</accession>
<evidence type="ECO:0000313" key="1">
    <source>
        <dbReference type="EMBL" id="KIL54796.1"/>
    </source>
</evidence>
<proteinExistence type="predicted"/>
<dbReference type="InParanoid" id="A0A0C2WDW7"/>
<dbReference type="Proteomes" id="UP000054549">
    <property type="component" value="Unassembled WGS sequence"/>
</dbReference>
<dbReference type="HOGENOM" id="CLU_2885312_0_0_1"/>
<organism evidence="1 2">
    <name type="scientific">Amanita muscaria (strain Koide BX008)</name>
    <dbReference type="NCBI Taxonomy" id="946122"/>
    <lineage>
        <taxon>Eukaryota</taxon>
        <taxon>Fungi</taxon>
        <taxon>Dikarya</taxon>
        <taxon>Basidiomycota</taxon>
        <taxon>Agaricomycotina</taxon>
        <taxon>Agaricomycetes</taxon>
        <taxon>Agaricomycetidae</taxon>
        <taxon>Agaricales</taxon>
        <taxon>Pluteineae</taxon>
        <taxon>Amanitaceae</taxon>
        <taxon>Amanita</taxon>
    </lineage>
</organism>
<evidence type="ECO:0000313" key="2">
    <source>
        <dbReference type="Proteomes" id="UP000054549"/>
    </source>
</evidence>
<keyword evidence="2" id="KW-1185">Reference proteome</keyword>
<sequence>MPLCVGSCPRLQRLAAIWWAKTTVWTKPGIKVTRIRIFPTAVTRSVPSYLLHERLVIYYGNQC</sequence>